<dbReference type="PANTHER" id="PTHR23155:SF1152">
    <property type="entry name" value="AAA+ ATPASE DOMAIN-CONTAINING PROTEIN"/>
    <property type="match status" value="1"/>
</dbReference>
<dbReference type="InterPro" id="IPR002182">
    <property type="entry name" value="NB-ARC"/>
</dbReference>
<dbReference type="InterPro" id="IPR032675">
    <property type="entry name" value="LRR_dom_sf"/>
</dbReference>
<dbReference type="InterPro" id="IPR027417">
    <property type="entry name" value="P-loop_NTPase"/>
</dbReference>
<dbReference type="InterPro" id="IPR055414">
    <property type="entry name" value="LRR_R13L4/SHOC2-like"/>
</dbReference>
<dbReference type="Gene3D" id="3.40.50.300">
    <property type="entry name" value="P-loop containing nucleotide triphosphate hydrolases"/>
    <property type="match status" value="1"/>
</dbReference>
<dbReference type="FunFam" id="1.10.10.10:FF:000322">
    <property type="entry name" value="Probable disease resistance protein At1g63360"/>
    <property type="match status" value="1"/>
</dbReference>
<evidence type="ECO:0000259" key="12">
    <source>
        <dbReference type="Pfam" id="PF18052"/>
    </source>
</evidence>
<dbReference type="InterPro" id="IPR036388">
    <property type="entry name" value="WH-like_DNA-bd_sf"/>
</dbReference>
<dbReference type="Pfam" id="PF00931">
    <property type="entry name" value="NB-ARC"/>
    <property type="match status" value="1"/>
</dbReference>
<dbReference type="CDD" id="cd14798">
    <property type="entry name" value="RX-CC_like"/>
    <property type="match status" value="1"/>
</dbReference>
<dbReference type="Gene3D" id="1.10.10.10">
    <property type="entry name" value="Winged helix-like DNA-binding domain superfamily/Winged helix DNA-binding domain"/>
    <property type="match status" value="1"/>
</dbReference>
<dbReference type="Pfam" id="PF23598">
    <property type="entry name" value="LRR_14"/>
    <property type="match status" value="1"/>
</dbReference>
<proteinExistence type="inferred from homology"/>
<dbReference type="GO" id="GO:0043531">
    <property type="term" value="F:ADP binding"/>
    <property type="evidence" value="ECO:0007669"/>
    <property type="project" value="InterPro"/>
</dbReference>
<dbReference type="Pfam" id="PF23559">
    <property type="entry name" value="WHD_DRP"/>
    <property type="match status" value="1"/>
</dbReference>
<name>A0AAF0WTM2_DAUCS</name>
<evidence type="ECO:0000259" key="14">
    <source>
        <dbReference type="Pfam" id="PF23598"/>
    </source>
</evidence>
<evidence type="ECO:0000256" key="5">
    <source>
        <dbReference type="ARBA" id="ARBA00022614"/>
    </source>
</evidence>
<dbReference type="FunFam" id="3.40.50.300:FF:001091">
    <property type="entry name" value="Probable disease resistance protein At1g61300"/>
    <property type="match status" value="1"/>
</dbReference>
<keyword evidence="16" id="KW-1185">Reference proteome</keyword>
<accession>A0AAF0WTM2</accession>
<reference evidence="15" key="2">
    <citation type="submission" date="2022-03" db="EMBL/GenBank/DDBJ databases">
        <title>Draft title - Genomic analysis of global carrot germplasm unveils the trajectory of domestication and the origin of high carotenoid orange carrot.</title>
        <authorList>
            <person name="Iorizzo M."/>
            <person name="Ellison S."/>
            <person name="Senalik D."/>
            <person name="Macko-Podgorni A."/>
            <person name="Grzebelus D."/>
            <person name="Bostan H."/>
            <person name="Rolling W."/>
            <person name="Curaba J."/>
            <person name="Simon P."/>
        </authorList>
    </citation>
    <scope>NUCLEOTIDE SEQUENCE</scope>
    <source>
        <tissue evidence="15">Leaf</tissue>
    </source>
</reference>
<dbReference type="PRINTS" id="PR00364">
    <property type="entry name" value="DISEASERSIST"/>
</dbReference>
<reference evidence="15" key="1">
    <citation type="journal article" date="2016" name="Nat. Genet.">
        <title>A high-quality carrot genome assembly provides new insights into carotenoid accumulation and asterid genome evolution.</title>
        <authorList>
            <person name="Iorizzo M."/>
            <person name="Ellison S."/>
            <person name="Senalik D."/>
            <person name="Zeng P."/>
            <person name="Satapoomin P."/>
            <person name="Huang J."/>
            <person name="Bowman M."/>
            <person name="Iovene M."/>
            <person name="Sanseverino W."/>
            <person name="Cavagnaro P."/>
            <person name="Yildiz M."/>
            <person name="Macko-Podgorni A."/>
            <person name="Moranska E."/>
            <person name="Grzebelus E."/>
            <person name="Grzebelus D."/>
            <person name="Ashrafi H."/>
            <person name="Zheng Z."/>
            <person name="Cheng S."/>
            <person name="Spooner D."/>
            <person name="Van Deynze A."/>
            <person name="Simon P."/>
        </authorList>
    </citation>
    <scope>NUCLEOTIDE SEQUENCE</scope>
    <source>
        <tissue evidence="15">Leaf</tissue>
    </source>
</reference>
<dbReference type="GO" id="GO:0005524">
    <property type="term" value="F:ATP binding"/>
    <property type="evidence" value="ECO:0007669"/>
    <property type="project" value="UniProtKB-KW"/>
</dbReference>
<evidence type="ECO:0000256" key="8">
    <source>
        <dbReference type="ARBA" id="ARBA00022741"/>
    </source>
</evidence>
<comment type="function">
    <text evidence="1">Confers resistance to late blight (Phytophthora infestans) races carrying the avirulence gene Avr1. Resistance proteins guard the plant against pathogens that contain an appropriate avirulence protein via an indirect interaction with this avirulence protein. That triggers a defense system including the hypersensitive response, which restricts the pathogen growth.</text>
</comment>
<dbReference type="InterPro" id="IPR044974">
    <property type="entry name" value="Disease_R_plants"/>
</dbReference>
<dbReference type="GO" id="GO:0051607">
    <property type="term" value="P:defense response to virus"/>
    <property type="evidence" value="ECO:0007669"/>
    <property type="project" value="UniProtKB-ARBA"/>
</dbReference>
<dbReference type="InterPro" id="IPR038005">
    <property type="entry name" value="RX-like_CC"/>
</dbReference>
<feature type="domain" description="Disease resistance protein winged helix" evidence="13">
    <location>
        <begin position="416"/>
        <end position="489"/>
    </location>
</feature>
<evidence type="ECO:0000256" key="2">
    <source>
        <dbReference type="ARBA" id="ARBA00004496"/>
    </source>
</evidence>
<dbReference type="Pfam" id="PF18052">
    <property type="entry name" value="Rx_N"/>
    <property type="match status" value="1"/>
</dbReference>
<evidence type="ECO:0000256" key="10">
    <source>
        <dbReference type="ARBA" id="ARBA00022840"/>
    </source>
</evidence>
<keyword evidence="9" id="KW-0611">Plant defense</keyword>
<evidence type="ECO:0000256" key="1">
    <source>
        <dbReference type="ARBA" id="ARBA00002074"/>
    </source>
</evidence>
<keyword evidence="8" id="KW-0547">Nucleotide-binding</keyword>
<dbReference type="EMBL" id="CP093346">
    <property type="protein sequence ID" value="WOG95825.1"/>
    <property type="molecule type" value="Genomic_DNA"/>
</dbReference>
<dbReference type="PANTHER" id="PTHR23155">
    <property type="entry name" value="DISEASE RESISTANCE PROTEIN RP"/>
    <property type="match status" value="1"/>
</dbReference>
<dbReference type="InterPro" id="IPR041118">
    <property type="entry name" value="Rx_N"/>
</dbReference>
<gene>
    <name evidence="15" type="ORF">DCAR_0415154</name>
</gene>
<dbReference type="AlphaFoldDB" id="A0AAF0WTM2"/>
<dbReference type="GO" id="GO:0009626">
    <property type="term" value="P:plant-type hypersensitive response"/>
    <property type="evidence" value="ECO:0007669"/>
    <property type="project" value="UniProtKB-KW"/>
</dbReference>
<evidence type="ECO:0000256" key="4">
    <source>
        <dbReference type="ARBA" id="ARBA00022490"/>
    </source>
</evidence>
<dbReference type="Gene3D" id="1.20.5.4130">
    <property type="match status" value="1"/>
</dbReference>
<dbReference type="SUPFAM" id="SSF52540">
    <property type="entry name" value="P-loop containing nucleoside triphosphate hydrolases"/>
    <property type="match status" value="1"/>
</dbReference>
<comment type="subcellular location">
    <subcellularLocation>
        <location evidence="2">Cytoplasm</location>
    </subcellularLocation>
</comment>
<keyword evidence="4" id="KW-0963">Cytoplasm</keyword>
<feature type="domain" description="Disease resistance N-terminal" evidence="12">
    <location>
        <begin position="6"/>
        <end position="86"/>
    </location>
</feature>
<feature type="domain" description="Disease resistance R13L4/SHOC-2-like LRR" evidence="14">
    <location>
        <begin position="543"/>
        <end position="839"/>
    </location>
</feature>
<sequence>MVDKTISFAIEKLGNFLAREVDIRIGVKNGVRWLKDELCYLQSSVRAAEAKQEDELVRLWINNVKDVANEAILILERFNFLKEEHEALKHGILNRLRRFICMCRKESNLYDIGKQIESLKERIVEIKNRREDYGISNILATATVQRGKKALLRATSFENQVDVVGYEEDTKVLLAELVKEDDSLGVISIHGMGGLGKTTLASKLYHSSELSHFETRAWVCFSQAYNFEDVLRTMIMSFDKLAANLSHMKEVDLLRNMQAILQTCDRCLVVIDDMWEIEGWEKIKKAFAGTKYGSRVVITTRNKKIAQMVDDRCFVHELHFLSNDESWQLFCKRAKPTKNLEKLGEEMVGKCQGLPLAIVVLSGLLLHKGYQGWLEVHDHIWSQLKGNSVEIQEILNLSYNDLSFQKRKCFLYLAKYPEDFIFDVDMLGHLWIAEEFISEIDERDGLLMEDVAKDYLHELINRNMIQIVDSYCDGRVAACRVHDLVRDLAVQKAKEERLLGIFDSSNNHPSPVHLLREQPRHAIYNGIGNYLKLIGPHPDNSKLRSLATTGKIITGLVGIEIKLISERFKYLKVLDLTSSSSEVIPEEIGNLVLLKYLGVPSCTNLVGALVIPPTIGKLKKLQTLCGLGGNNYVFPSEICGLPELRHINFRQKFSAINLMIGSHQTKLQTVDSIWYQNWILTDTVHLTNLNSLVMLDASIEENADTLDSIANLTSLQTFILMFFYRAIPTVKPLSFCKRLNDVNLWGIIKHPSDLCFLPDSVTKLKLVNTLFRQDPMPSLGSLSNLMSLYLDCAYLGEKMVCVHDSFPSLRFLTLCKLPSLQELEVEERALPLLKGFQIICCQNLEVVTERVRDVPPLPYDCLF</sequence>
<protein>
    <submittedName>
        <fullName evidence="15">Uncharacterized protein</fullName>
    </submittedName>
</protein>
<feature type="domain" description="NB-ARC" evidence="11">
    <location>
        <begin position="171"/>
        <end position="337"/>
    </location>
</feature>
<evidence type="ECO:0000256" key="3">
    <source>
        <dbReference type="ARBA" id="ARBA00008894"/>
    </source>
</evidence>
<dbReference type="SUPFAM" id="SSF52058">
    <property type="entry name" value="L domain-like"/>
    <property type="match status" value="1"/>
</dbReference>
<dbReference type="Gene3D" id="1.10.8.430">
    <property type="entry name" value="Helical domain of apoptotic protease-activating factors"/>
    <property type="match status" value="1"/>
</dbReference>
<dbReference type="KEGG" id="dcr:108217090"/>
<dbReference type="Gene3D" id="3.80.10.10">
    <property type="entry name" value="Ribonuclease Inhibitor"/>
    <property type="match status" value="1"/>
</dbReference>
<evidence type="ECO:0000256" key="9">
    <source>
        <dbReference type="ARBA" id="ARBA00022821"/>
    </source>
</evidence>
<evidence type="ECO:0000256" key="6">
    <source>
        <dbReference type="ARBA" id="ARBA00022667"/>
    </source>
</evidence>
<keyword evidence="6" id="KW-0381">Hypersensitive response</keyword>
<evidence type="ECO:0000313" key="15">
    <source>
        <dbReference type="EMBL" id="WOG95825.1"/>
    </source>
</evidence>
<dbReference type="Proteomes" id="UP000077755">
    <property type="component" value="Chromosome 4"/>
</dbReference>
<dbReference type="InterPro" id="IPR058922">
    <property type="entry name" value="WHD_DRP"/>
</dbReference>
<evidence type="ECO:0000259" key="13">
    <source>
        <dbReference type="Pfam" id="PF23559"/>
    </source>
</evidence>
<keyword evidence="5" id="KW-0433">Leucine-rich repeat</keyword>
<dbReference type="InterPro" id="IPR042197">
    <property type="entry name" value="Apaf_helical"/>
</dbReference>
<comment type="similarity">
    <text evidence="3">Belongs to the disease resistance NB-LRR family.</text>
</comment>
<evidence type="ECO:0000259" key="11">
    <source>
        <dbReference type="Pfam" id="PF00931"/>
    </source>
</evidence>
<organism evidence="15 16">
    <name type="scientific">Daucus carota subsp. sativus</name>
    <name type="common">Carrot</name>
    <dbReference type="NCBI Taxonomy" id="79200"/>
    <lineage>
        <taxon>Eukaryota</taxon>
        <taxon>Viridiplantae</taxon>
        <taxon>Streptophyta</taxon>
        <taxon>Embryophyta</taxon>
        <taxon>Tracheophyta</taxon>
        <taxon>Spermatophyta</taxon>
        <taxon>Magnoliopsida</taxon>
        <taxon>eudicotyledons</taxon>
        <taxon>Gunneridae</taxon>
        <taxon>Pentapetalae</taxon>
        <taxon>asterids</taxon>
        <taxon>campanulids</taxon>
        <taxon>Apiales</taxon>
        <taxon>Apiaceae</taxon>
        <taxon>Apioideae</taxon>
        <taxon>Scandiceae</taxon>
        <taxon>Daucinae</taxon>
        <taxon>Daucus</taxon>
        <taxon>Daucus sect. Daucus</taxon>
    </lineage>
</organism>
<evidence type="ECO:0000313" key="16">
    <source>
        <dbReference type="Proteomes" id="UP000077755"/>
    </source>
</evidence>
<keyword evidence="7" id="KW-0677">Repeat</keyword>
<keyword evidence="10" id="KW-0067">ATP-binding</keyword>
<evidence type="ECO:0000256" key="7">
    <source>
        <dbReference type="ARBA" id="ARBA00022737"/>
    </source>
</evidence>